<evidence type="ECO:0000313" key="7">
    <source>
        <dbReference type="Proteomes" id="UP000478008"/>
    </source>
</evidence>
<evidence type="ECO:0000256" key="2">
    <source>
        <dbReference type="ARBA" id="ARBA00022853"/>
    </source>
</evidence>
<keyword evidence="2" id="KW-0156">Chromatin regulator</keyword>
<feature type="region of interest" description="Disordered" evidence="4">
    <location>
        <begin position="1"/>
        <end position="110"/>
    </location>
</feature>
<organism evidence="6 7">
    <name type="scientific">Dekkera bruxellensis</name>
    <name type="common">Brettanomyces custersii</name>
    <dbReference type="NCBI Taxonomy" id="5007"/>
    <lineage>
        <taxon>Eukaryota</taxon>
        <taxon>Fungi</taxon>
        <taxon>Dikarya</taxon>
        <taxon>Ascomycota</taxon>
        <taxon>Saccharomycotina</taxon>
        <taxon>Pichiomycetes</taxon>
        <taxon>Pichiales</taxon>
        <taxon>Pichiaceae</taxon>
        <taxon>Brettanomyces</taxon>
    </lineage>
</organism>
<dbReference type="EMBL" id="CABFWN010000001">
    <property type="protein sequence ID" value="VUG16610.1"/>
    <property type="molecule type" value="Genomic_DNA"/>
</dbReference>
<dbReference type="AlphaFoldDB" id="A0A7D9CX01"/>
<dbReference type="GO" id="GO:0006325">
    <property type="term" value="P:chromatin organization"/>
    <property type="evidence" value="ECO:0007669"/>
    <property type="project" value="UniProtKB-KW"/>
</dbReference>
<comment type="subcellular location">
    <subcellularLocation>
        <location evidence="1">Nucleus</location>
    </subcellularLocation>
</comment>
<keyword evidence="3" id="KW-0539">Nucleus</keyword>
<feature type="compositionally biased region" description="Basic residues" evidence="4">
    <location>
        <begin position="7"/>
        <end position="16"/>
    </location>
</feature>
<protein>
    <submittedName>
        <fullName evidence="6">DEBR0S1_21132g1_1</fullName>
    </submittedName>
</protein>
<evidence type="ECO:0000313" key="6">
    <source>
        <dbReference type="EMBL" id="VUG16610.1"/>
    </source>
</evidence>
<dbReference type="Pfam" id="PF11488">
    <property type="entry name" value="Lge1"/>
    <property type="match status" value="1"/>
</dbReference>
<sequence length="236" mass="27904">MSERYPNRWRGRGRGGRGREDYRDNRRQEFDRSYSTYPTVRGSRDGSSENLTGYRDDNWEGGKMNDQDREKGVSAFGDRRSWRSGNYDRYDFKDRGERQEKGDEAQSGIRPYISQQRNSYTRRGGYYRPSYGQRGMKGFNDNYRKGAPMKEAVGNKTSIRGSNENHWVTRLNLKGEMRKDISRLFERLESINKSLQKESSRKIIAEAEVEKYNRFARSENLKCQLMEERLETFDLA</sequence>
<dbReference type="Proteomes" id="UP000478008">
    <property type="component" value="Unassembled WGS sequence"/>
</dbReference>
<dbReference type="GO" id="GO:0005634">
    <property type="term" value="C:nucleus"/>
    <property type="evidence" value="ECO:0007669"/>
    <property type="project" value="UniProtKB-SubCell"/>
</dbReference>
<reference evidence="6 7" key="1">
    <citation type="submission" date="2019-07" db="EMBL/GenBank/DDBJ databases">
        <authorList>
            <person name="Friedrich A."/>
            <person name="Schacherer J."/>
        </authorList>
    </citation>
    <scope>NUCLEOTIDE SEQUENCE [LARGE SCALE GENOMIC DNA]</scope>
</reference>
<evidence type="ECO:0000256" key="4">
    <source>
        <dbReference type="SAM" id="MobiDB-lite"/>
    </source>
</evidence>
<name>A0A7D9CX01_DEKBR</name>
<accession>A0A7D9CX01</accession>
<evidence type="ECO:0000259" key="5">
    <source>
        <dbReference type="Pfam" id="PF11488"/>
    </source>
</evidence>
<feature type="domain" description="Transcription regulator LGE1 helical region" evidence="5">
    <location>
        <begin position="165"/>
        <end position="233"/>
    </location>
</feature>
<proteinExistence type="predicted"/>
<gene>
    <name evidence="6" type="ORF">DEBR0S1_21132G</name>
</gene>
<evidence type="ECO:0000256" key="3">
    <source>
        <dbReference type="ARBA" id="ARBA00023242"/>
    </source>
</evidence>
<feature type="compositionally biased region" description="Basic and acidic residues" evidence="4">
    <location>
        <begin position="54"/>
        <end position="104"/>
    </location>
</feature>
<feature type="compositionally biased region" description="Basic and acidic residues" evidence="4">
    <location>
        <begin position="17"/>
        <end position="32"/>
    </location>
</feature>
<keyword evidence="7" id="KW-1185">Reference proteome</keyword>
<dbReference type="InterPro" id="IPR021581">
    <property type="entry name" value="Tscrpt_reg_Lge1"/>
</dbReference>
<evidence type="ECO:0000256" key="1">
    <source>
        <dbReference type="ARBA" id="ARBA00004123"/>
    </source>
</evidence>